<reference evidence="11" key="1">
    <citation type="submission" date="2013-04" db="EMBL/GenBank/DDBJ databases">
        <title>The Genome Sequence of Fonticula alba ATCC 38817.</title>
        <authorList>
            <consortium name="The Broad Institute Genomics Platform"/>
            <person name="Russ C."/>
            <person name="Cuomo C."/>
            <person name="Burger G."/>
            <person name="Gray M.W."/>
            <person name="Holland P.W.H."/>
            <person name="King N."/>
            <person name="Lang F.B.F."/>
            <person name="Roger A.J."/>
            <person name="Ruiz-Trillo I."/>
            <person name="Brown M."/>
            <person name="Walker B."/>
            <person name="Young S."/>
            <person name="Zeng Q."/>
            <person name="Gargeya S."/>
            <person name="Fitzgerald M."/>
            <person name="Haas B."/>
            <person name="Abouelleil A."/>
            <person name="Allen A.W."/>
            <person name="Alvarado L."/>
            <person name="Arachchi H.M."/>
            <person name="Berlin A.M."/>
            <person name="Chapman S.B."/>
            <person name="Gainer-Dewar J."/>
            <person name="Goldberg J."/>
            <person name="Griggs A."/>
            <person name="Gujja S."/>
            <person name="Hansen M."/>
            <person name="Howarth C."/>
            <person name="Imamovic A."/>
            <person name="Ireland A."/>
            <person name="Larimer J."/>
            <person name="McCowan C."/>
            <person name="Murphy C."/>
            <person name="Pearson M."/>
            <person name="Poon T.W."/>
            <person name="Priest M."/>
            <person name="Roberts A."/>
            <person name="Saif S."/>
            <person name="Shea T."/>
            <person name="Sisk P."/>
            <person name="Sykes S."/>
            <person name="Wortman J."/>
            <person name="Nusbaum C."/>
            <person name="Birren B."/>
        </authorList>
    </citation>
    <scope>NUCLEOTIDE SEQUENCE [LARGE SCALE GENOMIC DNA]</scope>
    <source>
        <strain evidence="11">ATCC 38817</strain>
    </source>
</reference>
<keyword evidence="6" id="KW-0999">Mitochondrion inner membrane</keyword>
<feature type="domain" description="Ribosomal protein/NADH dehydrogenase" evidence="10">
    <location>
        <begin position="22"/>
        <end position="96"/>
    </location>
</feature>
<proteinExistence type="inferred from homology"/>
<keyword evidence="12" id="KW-1185">Reference proteome</keyword>
<evidence type="ECO:0000259" key="10">
    <source>
        <dbReference type="SMART" id="SM00916"/>
    </source>
</evidence>
<sequence length="103" mass="10865">MSAQVIRAATGTLHELRFLFSSTSAGSAGVREFISNTYPKIKAANPTLPVLVRPGGEATPARVFARFENGAEIQMSIDGASPAAIHSSMAELFSKAKLTFPKA</sequence>
<evidence type="ECO:0000313" key="12">
    <source>
        <dbReference type="Proteomes" id="UP000030693"/>
    </source>
</evidence>
<evidence type="ECO:0000256" key="2">
    <source>
        <dbReference type="ARBA" id="ARBA00004443"/>
    </source>
</evidence>
<dbReference type="PIRSF" id="PIRSF005822">
    <property type="entry name" value="NDUA2"/>
    <property type="match status" value="1"/>
</dbReference>
<dbReference type="STRING" id="691883.A0A058ZEA2"/>
<evidence type="ECO:0000256" key="3">
    <source>
        <dbReference type="ARBA" id="ARBA00008939"/>
    </source>
</evidence>
<dbReference type="InterPro" id="IPR016464">
    <property type="entry name" value="NADH_Ub_cplx-1_asu_su-2"/>
</dbReference>
<evidence type="ECO:0000256" key="9">
    <source>
        <dbReference type="ARBA" id="ARBA00023136"/>
    </source>
</evidence>
<accession>A0A058ZEA2</accession>
<dbReference type="SMART" id="SM00916">
    <property type="entry name" value="L51_S25_CI-B8"/>
    <property type="match status" value="1"/>
</dbReference>
<dbReference type="Pfam" id="PF05047">
    <property type="entry name" value="L51_S25_CI-B8"/>
    <property type="match status" value="1"/>
</dbReference>
<dbReference type="GO" id="GO:0005743">
    <property type="term" value="C:mitochondrial inner membrane"/>
    <property type="evidence" value="ECO:0007669"/>
    <property type="project" value="UniProtKB-SubCell"/>
</dbReference>
<dbReference type="Gene3D" id="3.40.30.10">
    <property type="entry name" value="Glutaredoxin"/>
    <property type="match status" value="1"/>
</dbReference>
<dbReference type="InterPro" id="IPR036249">
    <property type="entry name" value="Thioredoxin-like_sf"/>
</dbReference>
<evidence type="ECO:0000256" key="1">
    <source>
        <dbReference type="ARBA" id="ARBA00003195"/>
    </source>
</evidence>
<keyword evidence="4" id="KW-0813">Transport</keyword>
<gene>
    <name evidence="11" type="ORF">H696_00278</name>
</gene>
<keyword evidence="7" id="KW-0249">Electron transport</keyword>
<comment type="similarity">
    <text evidence="3">Belongs to the complex I NDUFA2 subunit family.</text>
</comment>
<dbReference type="EMBL" id="KB932201">
    <property type="protein sequence ID" value="KCV72699.1"/>
    <property type="molecule type" value="Genomic_DNA"/>
</dbReference>
<dbReference type="InterPro" id="IPR007741">
    <property type="entry name" value="Ribosomal_mL43/mS25/NADH_DH"/>
</dbReference>
<dbReference type="OrthoDB" id="10250268at2759"/>
<dbReference type="PANTHER" id="PTHR12878:SF0">
    <property type="entry name" value="NADH DEHYDROGENASE [UBIQUINONE] 1 ALPHA SUBCOMPLEX SUBUNIT 2"/>
    <property type="match status" value="1"/>
</dbReference>
<evidence type="ECO:0000256" key="7">
    <source>
        <dbReference type="ARBA" id="ARBA00022982"/>
    </source>
</evidence>
<dbReference type="Proteomes" id="UP000030693">
    <property type="component" value="Unassembled WGS sequence"/>
</dbReference>
<keyword evidence="8" id="KW-0496">Mitochondrion</keyword>
<keyword evidence="9" id="KW-0472">Membrane</keyword>
<comment type="subcellular location">
    <subcellularLocation>
        <location evidence="2">Mitochondrion inner membrane</location>
        <topology evidence="2">Peripheral membrane protein</topology>
        <orientation evidence="2">Matrix side</orientation>
    </subcellularLocation>
</comment>
<comment type="function">
    <text evidence="1">Accessory subunit of the mitochondrial membrane respiratory chain NADH dehydrogenase (Complex I), that is believed not to be involved in catalysis. Complex I functions in the transfer of electrons from NADH to the respiratory chain. The immediate electron acceptor for the enzyme is believed to be ubiquinone.</text>
</comment>
<name>A0A058ZEA2_FONAL</name>
<evidence type="ECO:0000256" key="6">
    <source>
        <dbReference type="ARBA" id="ARBA00022792"/>
    </source>
</evidence>
<dbReference type="SUPFAM" id="SSF52833">
    <property type="entry name" value="Thioredoxin-like"/>
    <property type="match status" value="1"/>
</dbReference>
<evidence type="ECO:0000313" key="11">
    <source>
        <dbReference type="EMBL" id="KCV72699.1"/>
    </source>
</evidence>
<evidence type="ECO:0000256" key="8">
    <source>
        <dbReference type="ARBA" id="ARBA00023128"/>
    </source>
</evidence>
<keyword evidence="5" id="KW-0679">Respiratory chain</keyword>
<dbReference type="PANTHER" id="PTHR12878">
    <property type="entry name" value="NADH-UBIQUINONE OXIDOREDUCTASE B8 SUBUNIT"/>
    <property type="match status" value="1"/>
</dbReference>
<dbReference type="eggNOG" id="KOG3446">
    <property type="taxonomic scope" value="Eukaryota"/>
</dbReference>
<dbReference type="GeneID" id="20525003"/>
<dbReference type="RefSeq" id="XP_009492400.1">
    <property type="nucleotide sequence ID" value="XM_009494125.1"/>
</dbReference>
<organism evidence="11">
    <name type="scientific">Fonticula alba</name>
    <name type="common">Slime mold</name>
    <dbReference type="NCBI Taxonomy" id="691883"/>
    <lineage>
        <taxon>Eukaryota</taxon>
        <taxon>Rotosphaerida</taxon>
        <taxon>Fonticulaceae</taxon>
        <taxon>Fonticula</taxon>
    </lineage>
</organism>
<evidence type="ECO:0000256" key="5">
    <source>
        <dbReference type="ARBA" id="ARBA00022660"/>
    </source>
</evidence>
<evidence type="ECO:0000256" key="4">
    <source>
        <dbReference type="ARBA" id="ARBA00022448"/>
    </source>
</evidence>
<protein>
    <recommendedName>
        <fullName evidence="10">Ribosomal protein/NADH dehydrogenase domain-containing protein</fullName>
    </recommendedName>
</protein>
<dbReference type="AlphaFoldDB" id="A0A058ZEA2"/>